<dbReference type="Gene3D" id="3.40.190.10">
    <property type="entry name" value="Periplasmic binding protein-like II"/>
    <property type="match status" value="2"/>
</dbReference>
<keyword evidence="2" id="KW-0813">Transport</keyword>
<reference evidence="7 8" key="1">
    <citation type="submission" date="2021-08" db="EMBL/GenBank/DDBJ databases">
        <authorList>
            <person name="Zhang D."/>
            <person name="Zhang A."/>
            <person name="Wang L."/>
        </authorList>
    </citation>
    <scope>NUCLEOTIDE SEQUENCE [LARGE SCALE GENOMIC DNA]</scope>
    <source>
        <strain evidence="7 8">WL0086</strain>
    </source>
</reference>
<evidence type="ECO:0000256" key="5">
    <source>
        <dbReference type="ARBA" id="ARBA00023136"/>
    </source>
</evidence>
<dbReference type="PANTHER" id="PTHR30024:SF43">
    <property type="entry name" value="BLL4572 PROTEIN"/>
    <property type="match status" value="1"/>
</dbReference>
<evidence type="ECO:0000313" key="8">
    <source>
        <dbReference type="Proteomes" id="UP000738431"/>
    </source>
</evidence>
<sequence>MPRKASAKSTASSSPSPAAPTTPTGSRVRLGFVSLIDAAPLVVAHEYGLFRQQGLDVQLRRELGWATIRDKIAFGELEAAQAISSLLISTRLGLGGAAPTDCLTAFVLSTGGNAITLANRWWERGVRDAASFREQIVASRHEHQVVLGAPGLHSTHYLHLCDWLASGDINPRRDVRIVTVPPPQVFRNLSAGTIDGYCVGEPWNTLAVQAGIGWCPTTSAELHPGEPEKVLMVRSEFAQSRHDEHMRLLAALAAACTQCEDPAFRPELIKLLARREYLNQPARAVAASLAGPMDLGQGRSASLETFLSFGVGERSAPDPRWADSLLERIKRHGLLPPGTTIPPHFARSLFRRDLHQQAMRRAAASAA</sequence>
<protein>
    <submittedName>
        <fullName evidence="7">CmpA/NrtA family ABC transporter substrate-binding protein</fullName>
    </submittedName>
</protein>
<keyword evidence="4" id="KW-0997">Cell inner membrane</keyword>
<dbReference type="SUPFAM" id="SSF53850">
    <property type="entry name" value="Periplasmic binding protein-like II"/>
    <property type="match status" value="1"/>
</dbReference>
<proteinExistence type="predicted"/>
<evidence type="ECO:0000256" key="3">
    <source>
        <dbReference type="ARBA" id="ARBA00022475"/>
    </source>
</evidence>
<keyword evidence="5" id="KW-0472">Membrane</keyword>
<evidence type="ECO:0000256" key="2">
    <source>
        <dbReference type="ARBA" id="ARBA00022448"/>
    </source>
</evidence>
<reference evidence="7 8" key="2">
    <citation type="submission" date="2023-12" db="EMBL/GenBank/DDBJ databases">
        <title>Description of an unclassified Opitutus bacterium of Verrucomicrobiota.</title>
        <authorList>
            <person name="Zhang D.-F."/>
        </authorList>
    </citation>
    <scope>NUCLEOTIDE SEQUENCE [LARGE SCALE GENOMIC DNA]</scope>
    <source>
        <strain evidence="7 8">WL0086</strain>
    </source>
</reference>
<keyword evidence="3" id="KW-1003">Cell membrane</keyword>
<dbReference type="Proteomes" id="UP000738431">
    <property type="component" value="Chromosome"/>
</dbReference>
<comment type="subcellular location">
    <subcellularLocation>
        <location evidence="1">Endomembrane system</location>
    </subcellularLocation>
</comment>
<dbReference type="CDD" id="cd13553">
    <property type="entry name" value="PBP2_NrtA_CpmA_like"/>
    <property type="match status" value="1"/>
</dbReference>
<keyword evidence="8" id="KW-1185">Reference proteome</keyword>
<dbReference type="EMBL" id="CP139781">
    <property type="protein sequence ID" value="WRQ89020.1"/>
    <property type="molecule type" value="Genomic_DNA"/>
</dbReference>
<dbReference type="RefSeq" id="WP_221030894.1">
    <property type="nucleotide sequence ID" value="NZ_CP139781.1"/>
</dbReference>
<evidence type="ECO:0000256" key="1">
    <source>
        <dbReference type="ARBA" id="ARBA00004308"/>
    </source>
</evidence>
<feature type="compositionally biased region" description="Low complexity" evidence="6">
    <location>
        <begin position="7"/>
        <end position="24"/>
    </location>
</feature>
<dbReference type="Pfam" id="PF13379">
    <property type="entry name" value="NMT1_2"/>
    <property type="match status" value="1"/>
</dbReference>
<feature type="region of interest" description="Disordered" evidence="6">
    <location>
        <begin position="1"/>
        <end position="24"/>
    </location>
</feature>
<evidence type="ECO:0000256" key="6">
    <source>
        <dbReference type="SAM" id="MobiDB-lite"/>
    </source>
</evidence>
<organism evidence="7 8">
    <name type="scientific">Actomonas aquatica</name>
    <dbReference type="NCBI Taxonomy" id="2866162"/>
    <lineage>
        <taxon>Bacteria</taxon>
        <taxon>Pseudomonadati</taxon>
        <taxon>Verrucomicrobiota</taxon>
        <taxon>Opitutia</taxon>
        <taxon>Opitutales</taxon>
        <taxon>Opitutaceae</taxon>
        <taxon>Actomonas</taxon>
    </lineage>
</organism>
<gene>
    <name evidence="7" type="ORF">K1X11_006345</name>
</gene>
<name>A0ABZ1CBJ4_9BACT</name>
<dbReference type="InterPro" id="IPR044527">
    <property type="entry name" value="NrtA/CpmA_ABC-bd_dom"/>
</dbReference>
<accession>A0ABZ1CBJ4</accession>
<dbReference type="PANTHER" id="PTHR30024">
    <property type="entry name" value="ALIPHATIC SULFONATES-BINDING PROTEIN-RELATED"/>
    <property type="match status" value="1"/>
</dbReference>
<evidence type="ECO:0000256" key="4">
    <source>
        <dbReference type="ARBA" id="ARBA00022519"/>
    </source>
</evidence>
<evidence type="ECO:0000313" key="7">
    <source>
        <dbReference type="EMBL" id="WRQ89020.1"/>
    </source>
</evidence>